<feature type="transmembrane region" description="Helical" evidence="1">
    <location>
        <begin position="91"/>
        <end position="112"/>
    </location>
</feature>
<feature type="transmembrane region" description="Helical" evidence="1">
    <location>
        <begin position="250"/>
        <end position="270"/>
    </location>
</feature>
<dbReference type="GeneID" id="78151966"/>
<dbReference type="STRING" id="76936.BN2458_PEG1832"/>
<sequence>MVGLSATINTHYRILLSLTLVFNIAVIYSSRLYFNIATDFDDDFSRYYQNYLDIYDNISGAMFVWGGGFEIGLPLFYKLLSLFLPKLIPQYLLFFTALGATSLFYIWCEYYGTKWVKPHQKAALIAFACFIGIFLESLGLTRQCFASIFLLFGFFAHTKRFKILFFACAIGFHLSSILIIVLFYTLYYFPKLSLCIALTFFVVFVGDSIFTNSLLRELAPFLDIFLPSKLASYFTYYVSAHGYDPLTLKYIPIIKVILMCCVIFCLFIITPHDKLTYKYKTLILVSFGIYMTNIVPHRIVSLVCIMCFYFIVFVILRRFYKLALLFFFPYFLKLCFNYLTSSDNPQTQALELFHSFDIAHFYPFYYFLQGGF</sequence>
<protein>
    <recommendedName>
        <fullName evidence="6">EpsG family protein</fullName>
    </recommendedName>
</protein>
<feature type="transmembrane region" description="Helical" evidence="1">
    <location>
        <begin position="124"/>
        <end position="156"/>
    </location>
</feature>
<dbReference type="RefSeq" id="WP_034327846.1">
    <property type="nucleotide sequence ID" value="NZ_CAJTQN010000001.1"/>
</dbReference>
<evidence type="ECO:0000313" key="4">
    <source>
        <dbReference type="Proteomes" id="UP000029925"/>
    </source>
</evidence>
<keyword evidence="4" id="KW-1185">Reference proteome</keyword>
<name>A0A099UAS0_9HELI</name>
<evidence type="ECO:0008006" key="6">
    <source>
        <dbReference type="Google" id="ProtNLM"/>
    </source>
</evidence>
<dbReference type="EMBL" id="LN907858">
    <property type="protein sequence ID" value="CUU40715.1"/>
    <property type="molecule type" value="Genomic_DNA"/>
</dbReference>
<accession>A0A099UAS0</accession>
<dbReference type="Proteomes" id="UP000064525">
    <property type="component" value="Chromosome I"/>
</dbReference>
<reference evidence="2" key="2">
    <citation type="submission" date="2015-11" db="EMBL/GenBank/DDBJ databases">
        <authorList>
            <person name="Zhang Y."/>
            <person name="Guo Z."/>
        </authorList>
    </citation>
    <scope>NUCLEOTIDE SEQUENCE</scope>
    <source>
        <strain evidence="2">1</strain>
    </source>
</reference>
<feature type="transmembrane region" description="Helical" evidence="1">
    <location>
        <begin position="12"/>
        <end position="34"/>
    </location>
</feature>
<gene>
    <name evidence="2" type="ORF">BN2458_PEG1832</name>
    <name evidence="3" type="ORF">LS75_007205</name>
</gene>
<reference evidence="5" key="3">
    <citation type="submission" date="2015-11" db="EMBL/GenBank/DDBJ databases">
        <authorList>
            <person name="Anvar S.Y."/>
        </authorList>
    </citation>
    <scope>NUCLEOTIDE SEQUENCE [LARGE SCALE GENOMIC DNA]</scope>
</reference>
<feature type="transmembrane region" description="Helical" evidence="1">
    <location>
        <begin position="323"/>
        <end position="340"/>
    </location>
</feature>
<dbReference type="KEGG" id="hty:BN2458_PEG1832"/>
<organism evidence="2 5">
    <name type="scientific">Helicobacter typhlonius</name>
    <dbReference type="NCBI Taxonomy" id="76936"/>
    <lineage>
        <taxon>Bacteria</taxon>
        <taxon>Pseudomonadati</taxon>
        <taxon>Campylobacterota</taxon>
        <taxon>Epsilonproteobacteria</taxon>
        <taxon>Campylobacterales</taxon>
        <taxon>Helicobacteraceae</taxon>
        <taxon>Helicobacter</taxon>
    </lineage>
</organism>
<dbReference type="Proteomes" id="UP000029925">
    <property type="component" value="Unassembled WGS sequence"/>
</dbReference>
<dbReference type="EMBL" id="JRPF02000008">
    <property type="protein sequence ID" value="TLD78230.1"/>
    <property type="molecule type" value="Genomic_DNA"/>
</dbReference>
<dbReference type="OrthoDB" id="5323092at2"/>
<keyword evidence="1" id="KW-0812">Transmembrane</keyword>
<evidence type="ECO:0000256" key="1">
    <source>
        <dbReference type="SAM" id="Phobius"/>
    </source>
</evidence>
<evidence type="ECO:0000313" key="2">
    <source>
        <dbReference type="EMBL" id="CUU40715.1"/>
    </source>
</evidence>
<keyword evidence="1" id="KW-1133">Transmembrane helix</keyword>
<proteinExistence type="predicted"/>
<keyword evidence="1" id="KW-0472">Membrane</keyword>
<feature type="transmembrane region" description="Helical" evidence="1">
    <location>
        <begin position="299"/>
        <end position="316"/>
    </location>
</feature>
<feature type="transmembrane region" description="Helical" evidence="1">
    <location>
        <begin position="54"/>
        <end position="79"/>
    </location>
</feature>
<dbReference type="Pfam" id="PF14897">
    <property type="entry name" value="EpsG"/>
    <property type="match status" value="1"/>
</dbReference>
<dbReference type="PATRIC" id="fig|76936.10.peg.1787"/>
<dbReference type="AlphaFoldDB" id="A0A099UAS0"/>
<evidence type="ECO:0000313" key="5">
    <source>
        <dbReference type="Proteomes" id="UP000064525"/>
    </source>
</evidence>
<feature type="transmembrane region" description="Helical" evidence="1">
    <location>
        <begin position="188"/>
        <end position="206"/>
    </location>
</feature>
<dbReference type="InterPro" id="IPR049458">
    <property type="entry name" value="EpsG-like"/>
</dbReference>
<feature type="transmembrane region" description="Helical" evidence="1">
    <location>
        <begin position="163"/>
        <end position="182"/>
    </location>
</feature>
<evidence type="ECO:0000313" key="3">
    <source>
        <dbReference type="EMBL" id="TLD78230.1"/>
    </source>
</evidence>
<reference evidence="3 4" key="1">
    <citation type="journal article" date="2014" name="Genome Announc.">
        <title>Draft genome sequences of eight enterohepatic helicobacter species isolated from both laboratory and wild rodents.</title>
        <authorList>
            <person name="Sheh A."/>
            <person name="Shen Z."/>
            <person name="Fox J.G."/>
        </authorList>
    </citation>
    <scope>NUCLEOTIDE SEQUENCE [LARGE SCALE GENOMIC DNA]</scope>
    <source>
        <strain evidence="3 4">MIT 98-6810</strain>
    </source>
</reference>